<evidence type="ECO:0000313" key="2">
    <source>
        <dbReference type="EMBL" id="MBW72740.1"/>
    </source>
</evidence>
<feature type="chain" id="PRO_5014753346" evidence="1">
    <location>
        <begin position="23"/>
        <end position="114"/>
    </location>
</feature>
<evidence type="ECO:0000256" key="1">
    <source>
        <dbReference type="SAM" id="SignalP"/>
    </source>
</evidence>
<dbReference type="EMBL" id="GGFL01008562">
    <property type="protein sequence ID" value="MBW72740.1"/>
    <property type="molecule type" value="Transcribed_RNA"/>
</dbReference>
<organism evidence="2">
    <name type="scientific">Anopheles darlingi</name>
    <name type="common">Mosquito</name>
    <dbReference type="NCBI Taxonomy" id="43151"/>
    <lineage>
        <taxon>Eukaryota</taxon>
        <taxon>Metazoa</taxon>
        <taxon>Ecdysozoa</taxon>
        <taxon>Arthropoda</taxon>
        <taxon>Hexapoda</taxon>
        <taxon>Insecta</taxon>
        <taxon>Pterygota</taxon>
        <taxon>Neoptera</taxon>
        <taxon>Endopterygota</taxon>
        <taxon>Diptera</taxon>
        <taxon>Nematocera</taxon>
        <taxon>Culicoidea</taxon>
        <taxon>Culicidae</taxon>
        <taxon>Anophelinae</taxon>
        <taxon>Anopheles</taxon>
    </lineage>
</organism>
<keyword evidence="1" id="KW-0732">Signal</keyword>
<protein>
    <submittedName>
        <fullName evidence="2">Putative secreted protein</fullName>
    </submittedName>
</protein>
<name>A0A2M4D596_ANODA</name>
<sequence length="114" mass="12314">MKACYALLLLLCVGMLVTKTLTACQRHDTHATHTSQGGGGVVIILIFPEKLAQPSRHTHHLMDSTFSSLPAIYSNQTYASMCSRTRPANATFLENPDDICTLSAGHNEKGVTIA</sequence>
<feature type="signal peptide" evidence="1">
    <location>
        <begin position="1"/>
        <end position="22"/>
    </location>
</feature>
<reference evidence="2" key="1">
    <citation type="submission" date="2018-01" db="EMBL/GenBank/DDBJ databases">
        <title>An insight into the sialome of Amazonian anophelines.</title>
        <authorList>
            <person name="Ribeiro J.M."/>
            <person name="Scarpassa V."/>
            <person name="Calvo E."/>
        </authorList>
    </citation>
    <scope>NUCLEOTIDE SEQUENCE</scope>
</reference>
<proteinExistence type="predicted"/>
<accession>A0A2M4D596</accession>
<dbReference type="AlphaFoldDB" id="A0A2M4D596"/>